<dbReference type="STRING" id="53326.A0A016UBY7"/>
<name>A0A016UBY7_9BILA</name>
<dbReference type="Gene3D" id="3.90.660.10">
    <property type="match status" value="1"/>
</dbReference>
<dbReference type="GO" id="GO:0046592">
    <property type="term" value="F:polyamine oxidase activity"/>
    <property type="evidence" value="ECO:0007669"/>
    <property type="project" value="TreeGrafter"/>
</dbReference>
<evidence type="ECO:0000256" key="1">
    <source>
        <dbReference type="SAM" id="MobiDB-lite"/>
    </source>
</evidence>
<dbReference type="Proteomes" id="UP000024635">
    <property type="component" value="Unassembled WGS sequence"/>
</dbReference>
<dbReference type="PANTHER" id="PTHR10742:SF407">
    <property type="entry name" value="AMINE OXIDASE DOMAIN-CONTAINING PROTEIN"/>
    <property type="match status" value="1"/>
</dbReference>
<dbReference type="EMBL" id="JARK01001382">
    <property type="protein sequence ID" value="EYC12665.1"/>
    <property type="molecule type" value="Genomic_DNA"/>
</dbReference>
<dbReference type="SUPFAM" id="SSF54373">
    <property type="entry name" value="FAD-linked reductases, C-terminal domain"/>
    <property type="match status" value="1"/>
</dbReference>
<dbReference type="PANTHER" id="PTHR10742">
    <property type="entry name" value="FLAVIN MONOAMINE OXIDASE"/>
    <property type="match status" value="1"/>
</dbReference>
<gene>
    <name evidence="3" type="primary">Acey_s0046.g1355</name>
    <name evidence="3" type="ORF">Y032_0046g1355</name>
</gene>
<proteinExistence type="predicted"/>
<keyword evidence="4" id="KW-1185">Reference proteome</keyword>
<feature type="domain" description="Amine oxidase" evidence="2">
    <location>
        <begin position="122"/>
        <end position="559"/>
    </location>
</feature>
<sequence length="567" mass="64021">MVGVDQSRHVVSATHLTSSEHRRGVECVCALYSDLRGASDEPSQCFILPDSSGRQVCDGCDPIWWGPVRCIHDTHSRLLYLRSDDNSTTNSNSSRRKSQHARLPAATMPALPTRVAIIGAGFAGLSAAATLEKHSVDYVVYEGAGRVGGRVYSIPYEDGCLQHGAEFINGENNEIYRIANERNLTVEYTRDFDLFSRNVQYGFNGQRLDKQLVKSWLDFVSDIELQFAKEAEQRSEMSVAERFRELYEQWITGDEKLEKDRVIFDRLARFYLTYYEIEWSSPANELALLNFADWDDGGEEKSASVTLEKKGFCDILDDIKLKVPEEKIRLNCVVKKVEYSGNGVTLTLENGEQHHYDFVIITCPLGFLKRNHASFFSPPLDSHKIDAIVNLGFGNMMKVFLEYSKPWWPLDVDAIAPLQSNSPLAESFPVFQPLYWNNKILVAWVSGKGPGLISSLGDEELVDGITQHLREALGDQTIPRPVRIFRHSWITDPLVGGSYSYLTPQSVKTVPDAFARMAEPILINDRPILCFAGEHTHPTMYQTTIGAYESGEREARRVIDYISLERP</sequence>
<dbReference type="InterPro" id="IPR050281">
    <property type="entry name" value="Flavin_monoamine_oxidase"/>
</dbReference>
<dbReference type="Gene3D" id="3.50.50.60">
    <property type="entry name" value="FAD/NAD(P)-binding domain"/>
    <property type="match status" value="1"/>
</dbReference>
<dbReference type="OrthoDB" id="5046242at2759"/>
<dbReference type="SUPFAM" id="SSF51905">
    <property type="entry name" value="FAD/NAD(P)-binding domain"/>
    <property type="match status" value="1"/>
</dbReference>
<evidence type="ECO:0000259" key="2">
    <source>
        <dbReference type="Pfam" id="PF01593"/>
    </source>
</evidence>
<organism evidence="3 4">
    <name type="scientific">Ancylostoma ceylanicum</name>
    <dbReference type="NCBI Taxonomy" id="53326"/>
    <lineage>
        <taxon>Eukaryota</taxon>
        <taxon>Metazoa</taxon>
        <taxon>Ecdysozoa</taxon>
        <taxon>Nematoda</taxon>
        <taxon>Chromadorea</taxon>
        <taxon>Rhabditida</taxon>
        <taxon>Rhabditina</taxon>
        <taxon>Rhabditomorpha</taxon>
        <taxon>Strongyloidea</taxon>
        <taxon>Ancylostomatidae</taxon>
        <taxon>Ancylostomatinae</taxon>
        <taxon>Ancylostoma</taxon>
    </lineage>
</organism>
<dbReference type="InterPro" id="IPR002937">
    <property type="entry name" value="Amino_oxidase"/>
</dbReference>
<feature type="region of interest" description="Disordered" evidence="1">
    <location>
        <begin position="83"/>
        <end position="104"/>
    </location>
</feature>
<dbReference type="AlphaFoldDB" id="A0A016UBY7"/>
<comment type="caution">
    <text evidence="3">The sequence shown here is derived from an EMBL/GenBank/DDBJ whole genome shotgun (WGS) entry which is preliminary data.</text>
</comment>
<dbReference type="Pfam" id="PF01593">
    <property type="entry name" value="Amino_oxidase"/>
    <property type="match status" value="1"/>
</dbReference>
<reference evidence="4" key="1">
    <citation type="journal article" date="2015" name="Nat. Genet.">
        <title>The genome and transcriptome of the zoonotic hookworm Ancylostoma ceylanicum identify infection-specific gene families.</title>
        <authorList>
            <person name="Schwarz E.M."/>
            <person name="Hu Y."/>
            <person name="Antoshechkin I."/>
            <person name="Miller M.M."/>
            <person name="Sternberg P.W."/>
            <person name="Aroian R.V."/>
        </authorList>
    </citation>
    <scope>NUCLEOTIDE SEQUENCE</scope>
    <source>
        <strain evidence="4">HY135</strain>
    </source>
</reference>
<evidence type="ECO:0000313" key="4">
    <source>
        <dbReference type="Proteomes" id="UP000024635"/>
    </source>
</evidence>
<evidence type="ECO:0000313" key="3">
    <source>
        <dbReference type="EMBL" id="EYC12665.1"/>
    </source>
</evidence>
<protein>
    <recommendedName>
        <fullName evidence="2">Amine oxidase domain-containing protein</fullName>
    </recommendedName>
</protein>
<dbReference type="InterPro" id="IPR036188">
    <property type="entry name" value="FAD/NAD-bd_sf"/>
</dbReference>
<accession>A0A016UBY7</accession>